<dbReference type="InterPro" id="IPR011059">
    <property type="entry name" value="Metal-dep_hydrolase_composite"/>
</dbReference>
<evidence type="ECO:0000259" key="1">
    <source>
        <dbReference type="Pfam" id="PF07969"/>
    </source>
</evidence>
<name>A0A848IIE9_9BURK</name>
<dbReference type="SUPFAM" id="SSF51556">
    <property type="entry name" value="Metallo-dependent hydrolases"/>
    <property type="match status" value="1"/>
</dbReference>
<dbReference type="InterPro" id="IPR050378">
    <property type="entry name" value="Metallo-dep_Hydrolases_sf"/>
</dbReference>
<evidence type="ECO:0000313" key="3">
    <source>
        <dbReference type="Proteomes" id="UP000544134"/>
    </source>
</evidence>
<dbReference type="GO" id="GO:0016811">
    <property type="term" value="F:hydrolase activity, acting on carbon-nitrogen (but not peptide) bonds, in linear amides"/>
    <property type="evidence" value="ECO:0007669"/>
    <property type="project" value="InterPro"/>
</dbReference>
<dbReference type="CDD" id="cd01297">
    <property type="entry name" value="D-aminoacylase"/>
    <property type="match status" value="1"/>
</dbReference>
<organism evidence="2 3">
    <name type="scientific">Paraburkholderia polaris</name>
    <dbReference type="NCBI Taxonomy" id="2728848"/>
    <lineage>
        <taxon>Bacteria</taxon>
        <taxon>Pseudomonadati</taxon>
        <taxon>Pseudomonadota</taxon>
        <taxon>Betaproteobacteria</taxon>
        <taxon>Burkholderiales</taxon>
        <taxon>Burkholderiaceae</taxon>
        <taxon>Paraburkholderia</taxon>
    </lineage>
</organism>
<dbReference type="InterPro" id="IPR013108">
    <property type="entry name" value="Amidohydro_3"/>
</dbReference>
<dbReference type="InterPro" id="IPR023100">
    <property type="entry name" value="D-aminoacylase_insert_dom_sf"/>
</dbReference>
<dbReference type="Gene3D" id="2.30.40.10">
    <property type="entry name" value="Urease, subunit C, domain 1"/>
    <property type="match status" value="1"/>
</dbReference>
<dbReference type="Pfam" id="PF07969">
    <property type="entry name" value="Amidohydro_3"/>
    <property type="match status" value="2"/>
</dbReference>
<keyword evidence="3" id="KW-1185">Reference proteome</keyword>
<dbReference type="InterPro" id="IPR032466">
    <property type="entry name" value="Metal_Hydrolase"/>
</dbReference>
<dbReference type="AlphaFoldDB" id="A0A848IIE9"/>
<protein>
    <submittedName>
        <fullName evidence="2">D-aminoacylase</fullName>
    </submittedName>
</protein>
<proteinExistence type="predicted"/>
<gene>
    <name evidence="2" type="ORF">HHL24_29555</name>
</gene>
<feature type="domain" description="Amidohydrolase 3" evidence="1">
    <location>
        <begin position="48"/>
        <end position="242"/>
    </location>
</feature>
<reference evidence="2 3" key="1">
    <citation type="submission" date="2020-04" db="EMBL/GenBank/DDBJ databases">
        <title>Paraburkholderia sp. RP-4-7 isolated from soil.</title>
        <authorList>
            <person name="Dahal R.H."/>
        </authorList>
    </citation>
    <scope>NUCLEOTIDE SEQUENCE [LARGE SCALE GENOMIC DNA]</scope>
    <source>
        <strain evidence="2 3">RP-4-7</strain>
    </source>
</reference>
<sequence length="499" mass="53681">MSDCYDVVIRNGVIVDGTGAARYDGDVGIRGDRIVRIGNLHGASATTEIDASGLAVAPGFIDAHTHDDRLMLSGGDMVPKVSQGITTVVGGNCGVSLAPMPRPIPDPVTPPLNLLDESGSWFRFASFAEYLDALRAQPAATNCAMLVGHSTLRVATMDDLSIPANPDEIASMRALVDEAMRAGAIGVSTGLFYEPSIASPTEEVIEICQPLREYGGVYCTHMRNEGDQVMESLLETFRIGREVGVPVVISHHKVVGIKNYGRSAETLKLIAENMEKQEICLDCYPYPASSTILSAHRARNATRVTVTWSKSLPQYAGTDLTDIVAELGGTQEEVIDRLLPAGAVYHMMDERDVQRILAFDQTMIGSDGLPHDESPHPRLWGSFPRVLGHYGRSLGLFSLETAIHKMTGLTARNFGLAGRGVVQEGAFADLTIFNPETVDDAASFAKPIAPAKGIHIVLVNGVVVWRDGGPSGARPGHVLRRERMPSTEPYTVPANMVNE</sequence>
<dbReference type="RefSeq" id="WP_169488878.1">
    <property type="nucleotide sequence ID" value="NZ_JABBGJ010000036.1"/>
</dbReference>
<feature type="domain" description="Amidohydrolase 3" evidence="1">
    <location>
        <begin position="362"/>
        <end position="464"/>
    </location>
</feature>
<dbReference type="Gene3D" id="3.20.20.140">
    <property type="entry name" value="Metal-dependent hydrolases"/>
    <property type="match status" value="1"/>
</dbReference>
<dbReference type="SUPFAM" id="SSF51338">
    <property type="entry name" value="Composite domain of metallo-dependent hydrolases"/>
    <property type="match status" value="1"/>
</dbReference>
<dbReference type="PANTHER" id="PTHR11647">
    <property type="entry name" value="HYDRANTOINASE/DIHYDROPYRIMIDINASE FAMILY MEMBER"/>
    <property type="match status" value="1"/>
</dbReference>
<evidence type="ECO:0000313" key="2">
    <source>
        <dbReference type="EMBL" id="NMM02062.1"/>
    </source>
</evidence>
<dbReference type="Proteomes" id="UP000544134">
    <property type="component" value="Unassembled WGS sequence"/>
</dbReference>
<comment type="caution">
    <text evidence="2">The sequence shown here is derived from an EMBL/GenBank/DDBJ whole genome shotgun (WGS) entry which is preliminary data.</text>
</comment>
<dbReference type="EMBL" id="JABBGJ010000036">
    <property type="protein sequence ID" value="NMM02062.1"/>
    <property type="molecule type" value="Genomic_DNA"/>
</dbReference>
<dbReference type="PANTHER" id="PTHR11647:SF1">
    <property type="entry name" value="COLLAPSIN RESPONSE MEDIATOR PROTEIN"/>
    <property type="match status" value="1"/>
</dbReference>
<dbReference type="Gene3D" id="3.30.1490.130">
    <property type="entry name" value="D-aminoacylase. Domain 3"/>
    <property type="match status" value="1"/>
</dbReference>
<accession>A0A848IIE9</accession>